<name>A0A918IW83_9RHOB</name>
<feature type="signal peptide" evidence="1">
    <location>
        <begin position="1"/>
        <end position="20"/>
    </location>
</feature>
<protein>
    <recommendedName>
        <fullName evidence="2">PepSY domain-containing protein</fullName>
    </recommendedName>
</protein>
<evidence type="ECO:0000256" key="1">
    <source>
        <dbReference type="SAM" id="SignalP"/>
    </source>
</evidence>
<keyword evidence="1" id="KW-0732">Signal</keyword>
<evidence type="ECO:0000313" key="4">
    <source>
        <dbReference type="Proteomes" id="UP000628984"/>
    </source>
</evidence>
<reference evidence="3" key="1">
    <citation type="journal article" date="2014" name="Int. J. Syst. Evol. Microbiol.">
        <title>Complete genome sequence of Corynebacterium casei LMG S-19264T (=DSM 44701T), isolated from a smear-ripened cheese.</title>
        <authorList>
            <consortium name="US DOE Joint Genome Institute (JGI-PGF)"/>
            <person name="Walter F."/>
            <person name="Albersmeier A."/>
            <person name="Kalinowski J."/>
            <person name="Ruckert C."/>
        </authorList>
    </citation>
    <scope>NUCLEOTIDE SEQUENCE</scope>
    <source>
        <strain evidence="3">KCTC 23714</strain>
    </source>
</reference>
<evidence type="ECO:0000259" key="2">
    <source>
        <dbReference type="Pfam" id="PF13670"/>
    </source>
</evidence>
<sequence length="86" mass="9482">MRFITLSATALVLLAAPALAEEKCNVPQAEWRSEAELTADLTAKGWTISNIKTEDGCYEVYGKDEKGTRVEVFLNPKTFEIVGSDE</sequence>
<dbReference type="AlphaFoldDB" id="A0A918IW83"/>
<dbReference type="Pfam" id="PF13670">
    <property type="entry name" value="PepSY_2"/>
    <property type="match status" value="1"/>
</dbReference>
<dbReference type="Proteomes" id="UP000628984">
    <property type="component" value="Unassembled WGS sequence"/>
</dbReference>
<accession>A0A918IW83</accession>
<dbReference type="InterPro" id="IPR025711">
    <property type="entry name" value="PepSY"/>
</dbReference>
<dbReference type="EMBL" id="BMYQ01000007">
    <property type="protein sequence ID" value="GGW35047.1"/>
    <property type="molecule type" value="Genomic_DNA"/>
</dbReference>
<reference evidence="3" key="2">
    <citation type="submission" date="2020-09" db="EMBL/GenBank/DDBJ databases">
        <authorList>
            <person name="Sun Q."/>
            <person name="Kim S."/>
        </authorList>
    </citation>
    <scope>NUCLEOTIDE SEQUENCE</scope>
    <source>
        <strain evidence="3">KCTC 23714</strain>
    </source>
</reference>
<organism evidence="3 4">
    <name type="scientific">Gemmobacter lanyuensis</name>
    <dbReference type="NCBI Taxonomy" id="1054497"/>
    <lineage>
        <taxon>Bacteria</taxon>
        <taxon>Pseudomonadati</taxon>
        <taxon>Pseudomonadota</taxon>
        <taxon>Alphaproteobacteria</taxon>
        <taxon>Rhodobacterales</taxon>
        <taxon>Paracoccaceae</taxon>
        <taxon>Gemmobacter</taxon>
    </lineage>
</organism>
<evidence type="ECO:0000313" key="3">
    <source>
        <dbReference type="EMBL" id="GGW35047.1"/>
    </source>
</evidence>
<gene>
    <name evidence="3" type="ORF">GCM10011452_24480</name>
</gene>
<proteinExistence type="predicted"/>
<comment type="caution">
    <text evidence="3">The sequence shown here is derived from an EMBL/GenBank/DDBJ whole genome shotgun (WGS) entry which is preliminary data.</text>
</comment>
<feature type="domain" description="PepSY" evidence="2">
    <location>
        <begin position="5"/>
        <end position="84"/>
    </location>
</feature>
<dbReference type="RefSeq" id="WP_189634160.1">
    <property type="nucleotide sequence ID" value="NZ_BMYQ01000007.1"/>
</dbReference>
<feature type="chain" id="PRO_5037668019" description="PepSY domain-containing protein" evidence="1">
    <location>
        <begin position="21"/>
        <end position="86"/>
    </location>
</feature>
<keyword evidence="4" id="KW-1185">Reference proteome</keyword>